<dbReference type="Gene3D" id="2.160.20.10">
    <property type="entry name" value="Single-stranded right-handed beta-helix, Pectin lyase-like"/>
    <property type="match status" value="1"/>
</dbReference>
<sequence length="460" mass="51279">MRLFYISALALAMSSFTQAQAATAQEQAATLCNGEIMPQVNLICAPDHGIEPNDTEDSTAKFAALFTAHQGKGVFLPSGVYIINSDVHVKSGNSIIGSADGHTILRSTDTQKSPIVGEVAYGLAVSDVSMKHLVLDNVAVKFYGNKKNINVSENIFINTKEQGYQLSVARFPSTVENNIFLRDAEHPGIGLLTFDANKPLISHNYFGDISPESRNKVAVLLSQPVNNLLEKIDYLGSTGQLSVSDDQSYFKTAWGSSSGMTDAVFKKNVIIGNKKLCLKYNDSKCEMERDHGLYIQRYKNVEVVQNYFSGWPNTAAGHLKFRNASQLYFVGNYLDDTDFMARPYTYSEVRTMDNTFIFNNYFHKGSMSYWQEKADTDEVFIDATNYAVFSNYFSTEEKPESRIHAGKGSTHSTFMMANNVDQQGNEVMSENFTQVDEQDILSLLPTDKSHLLDIEPILRD</sequence>
<evidence type="ECO:0000256" key="1">
    <source>
        <dbReference type="SAM" id="SignalP"/>
    </source>
</evidence>
<protein>
    <recommendedName>
        <fullName evidence="4">Pectate lyase superfamily protein domain-containing protein</fullName>
    </recommendedName>
</protein>
<name>A0ABX5QYF0_9GAMM</name>
<dbReference type="InterPro" id="IPR012334">
    <property type="entry name" value="Pectin_lyas_fold"/>
</dbReference>
<dbReference type="SUPFAM" id="SSF51126">
    <property type="entry name" value="Pectin lyase-like"/>
    <property type="match status" value="1"/>
</dbReference>
<evidence type="ECO:0000313" key="2">
    <source>
        <dbReference type="EMBL" id="QAX78111.1"/>
    </source>
</evidence>
<reference evidence="3" key="1">
    <citation type="submission" date="2018-09" db="EMBL/GenBank/DDBJ databases">
        <title>Yersinia hibernicus sp. nov.</title>
        <authorList>
            <person name="Nguyen S.V."/>
            <person name="Mundanda D.M."/>
            <person name="Anes J."/>
            <person name="Fanning S."/>
        </authorList>
    </citation>
    <scope>NUCLEOTIDE SEQUENCE [LARGE SCALE GENOMIC DNA]</scope>
    <source>
        <strain evidence="3">CFS1934</strain>
    </source>
</reference>
<dbReference type="Proteomes" id="UP000288804">
    <property type="component" value="Chromosome"/>
</dbReference>
<feature type="chain" id="PRO_5047348383" description="Pectate lyase superfamily protein domain-containing protein" evidence="1">
    <location>
        <begin position="22"/>
        <end position="460"/>
    </location>
</feature>
<evidence type="ECO:0000313" key="3">
    <source>
        <dbReference type="Proteomes" id="UP000288804"/>
    </source>
</evidence>
<gene>
    <name evidence="2" type="ORF">D5F51_05835</name>
</gene>
<feature type="signal peptide" evidence="1">
    <location>
        <begin position="1"/>
        <end position="21"/>
    </location>
</feature>
<keyword evidence="3" id="KW-1185">Reference proteome</keyword>
<evidence type="ECO:0008006" key="4">
    <source>
        <dbReference type="Google" id="ProtNLM"/>
    </source>
</evidence>
<organism evidence="2 3">
    <name type="scientific">Yersinia hibernica</name>
    <dbReference type="NCBI Taxonomy" id="2339259"/>
    <lineage>
        <taxon>Bacteria</taxon>
        <taxon>Pseudomonadati</taxon>
        <taxon>Pseudomonadota</taxon>
        <taxon>Gammaproteobacteria</taxon>
        <taxon>Enterobacterales</taxon>
        <taxon>Yersiniaceae</taxon>
        <taxon>Yersinia</taxon>
    </lineage>
</organism>
<accession>A0ABX5QYF0</accession>
<keyword evidence="1" id="KW-0732">Signal</keyword>
<proteinExistence type="predicted"/>
<dbReference type="EMBL" id="CP032487">
    <property type="protein sequence ID" value="QAX78111.1"/>
    <property type="molecule type" value="Genomic_DNA"/>
</dbReference>
<dbReference type="InterPro" id="IPR011050">
    <property type="entry name" value="Pectin_lyase_fold/virulence"/>
</dbReference>